<dbReference type="EMBL" id="JUIV01000001">
    <property type="protein sequence ID" value="RYJ41003.1"/>
    <property type="molecule type" value="Genomic_DNA"/>
</dbReference>
<evidence type="ECO:0000313" key="1">
    <source>
        <dbReference type="EMBL" id="RYJ41003.1"/>
    </source>
</evidence>
<protein>
    <submittedName>
        <fullName evidence="1">Uncharacterized protein</fullName>
    </submittedName>
</protein>
<accession>A0A444W5C4</accession>
<dbReference type="Proteomes" id="UP000290433">
    <property type="component" value="Unassembled WGS sequence"/>
</dbReference>
<organism evidence="1 2">
    <name type="scientific">Flavobacterium anhuiense</name>
    <dbReference type="NCBI Taxonomy" id="459526"/>
    <lineage>
        <taxon>Bacteria</taxon>
        <taxon>Pseudomonadati</taxon>
        <taxon>Bacteroidota</taxon>
        <taxon>Flavobacteriia</taxon>
        <taxon>Flavobacteriales</taxon>
        <taxon>Flavobacteriaceae</taxon>
        <taxon>Flavobacterium</taxon>
    </lineage>
</organism>
<gene>
    <name evidence="1" type="ORF">NU08_0440</name>
</gene>
<sequence length="40" mass="4625">MIFPSSDVKFRLIFDPKLFYFSSEKKQKGVSGFFLGVNGY</sequence>
<proteinExistence type="predicted"/>
<evidence type="ECO:0000313" key="2">
    <source>
        <dbReference type="Proteomes" id="UP000290433"/>
    </source>
</evidence>
<reference evidence="1 2" key="1">
    <citation type="submission" date="2014-12" db="EMBL/GenBank/DDBJ databases">
        <title>Genome sequence of Flavobacterium anhuiense RCM74.</title>
        <authorList>
            <person name="Kim J.F."/>
            <person name="Song J.Y."/>
            <person name="Kwak M.-J."/>
            <person name="Lee S.-W."/>
        </authorList>
    </citation>
    <scope>NUCLEOTIDE SEQUENCE [LARGE SCALE GENOMIC DNA]</scope>
    <source>
        <strain evidence="1 2">RCM74</strain>
    </source>
</reference>
<comment type="caution">
    <text evidence="1">The sequence shown here is derived from an EMBL/GenBank/DDBJ whole genome shotgun (WGS) entry which is preliminary data.</text>
</comment>
<name>A0A444W5C4_9FLAO</name>
<dbReference type="AlphaFoldDB" id="A0A444W5C4"/>